<dbReference type="GO" id="GO:0009505">
    <property type="term" value="C:plant-type cell wall"/>
    <property type="evidence" value="ECO:0007669"/>
    <property type="project" value="TreeGrafter"/>
</dbReference>
<dbReference type="EMBL" id="BKCP01005539">
    <property type="protein sequence ID" value="GER38847.1"/>
    <property type="molecule type" value="Genomic_DNA"/>
</dbReference>
<protein>
    <submittedName>
        <fullName evidence="2">Glucuronidase 3</fullName>
    </submittedName>
</protein>
<reference evidence="3" key="1">
    <citation type="journal article" date="2019" name="Curr. Biol.">
        <title>Genome Sequence of Striga asiatica Provides Insight into the Evolution of Plant Parasitism.</title>
        <authorList>
            <person name="Yoshida S."/>
            <person name="Kim S."/>
            <person name="Wafula E.K."/>
            <person name="Tanskanen J."/>
            <person name="Kim Y.M."/>
            <person name="Honaas L."/>
            <person name="Yang Z."/>
            <person name="Spallek T."/>
            <person name="Conn C.E."/>
            <person name="Ichihashi Y."/>
            <person name="Cheong K."/>
            <person name="Cui S."/>
            <person name="Der J.P."/>
            <person name="Gundlach H."/>
            <person name="Jiao Y."/>
            <person name="Hori C."/>
            <person name="Ishida J.K."/>
            <person name="Kasahara H."/>
            <person name="Kiba T."/>
            <person name="Kim M.S."/>
            <person name="Koo N."/>
            <person name="Laohavisit A."/>
            <person name="Lee Y.H."/>
            <person name="Lumba S."/>
            <person name="McCourt P."/>
            <person name="Mortimer J.C."/>
            <person name="Mutuku J.M."/>
            <person name="Nomura T."/>
            <person name="Sasaki-Sekimoto Y."/>
            <person name="Seto Y."/>
            <person name="Wang Y."/>
            <person name="Wakatake T."/>
            <person name="Sakakibara H."/>
            <person name="Demura T."/>
            <person name="Yamaguchi S."/>
            <person name="Yoneyama K."/>
            <person name="Manabe R.I."/>
            <person name="Nelson D.C."/>
            <person name="Schulman A.H."/>
            <person name="Timko M.P."/>
            <person name="dePamphilis C.W."/>
            <person name="Choi D."/>
            <person name="Shirasu K."/>
        </authorList>
    </citation>
    <scope>NUCLEOTIDE SEQUENCE [LARGE SCALE GENOMIC DNA]</scope>
    <source>
        <strain evidence="3">cv. UVA1</strain>
    </source>
</reference>
<comment type="caution">
    <text evidence="2">The sequence shown here is derived from an EMBL/GenBank/DDBJ whole genome shotgun (WGS) entry which is preliminary data.</text>
</comment>
<gene>
    <name evidence="2" type="ORF">STAS_15391</name>
</gene>
<dbReference type="PANTHER" id="PTHR14363:SF17">
    <property type="entry name" value="HEPARANASE-LIKE PROTEIN 3"/>
    <property type="match status" value="1"/>
</dbReference>
<evidence type="ECO:0000313" key="2">
    <source>
        <dbReference type="EMBL" id="GER38847.1"/>
    </source>
</evidence>
<comment type="similarity">
    <text evidence="1">Belongs to the glycosyl hydrolase 79 family.</text>
</comment>
<evidence type="ECO:0000256" key="1">
    <source>
        <dbReference type="ARBA" id="ARBA00009800"/>
    </source>
</evidence>
<dbReference type="InterPro" id="IPR005199">
    <property type="entry name" value="Glyco_hydro_79"/>
</dbReference>
<evidence type="ECO:0000313" key="3">
    <source>
        <dbReference type="Proteomes" id="UP000325081"/>
    </source>
</evidence>
<keyword evidence="3" id="KW-1185">Reference proteome</keyword>
<sequence length="217" mass="25000">MGYYVFSERRWVWVWVYVVCCGFGSTAVEKRVILIDEMLAISSTDEDFICATLDWWPPQKCDFGKCSWGSASLLNLDLNNKIFLNAVKAFSPLKIRLGGTLQDKVYYQTIPQSKCGHFKKKDSEMFSFTEGCLPLDRWDELNKFFAKSGALVIFGLNALRGKIINNNEATGPWRYLNAKSLIQYTVDKGYYIYGWELGTYQHSPIFLHHPVCTIFHL</sequence>
<dbReference type="PANTHER" id="PTHR14363">
    <property type="entry name" value="HEPARANASE-RELATED"/>
    <property type="match status" value="1"/>
</dbReference>
<dbReference type="OrthoDB" id="726732at2759"/>
<dbReference type="InterPro" id="IPR017853">
    <property type="entry name" value="GH"/>
</dbReference>
<name>A0A5A7Q3C6_STRAF</name>
<dbReference type="AlphaFoldDB" id="A0A5A7Q3C6"/>
<accession>A0A5A7Q3C6</accession>
<dbReference type="Pfam" id="PF03662">
    <property type="entry name" value="Glyco_hydro_79n"/>
    <property type="match status" value="1"/>
</dbReference>
<dbReference type="Proteomes" id="UP000325081">
    <property type="component" value="Unassembled WGS sequence"/>
</dbReference>
<proteinExistence type="inferred from homology"/>
<dbReference type="GO" id="GO:0016020">
    <property type="term" value="C:membrane"/>
    <property type="evidence" value="ECO:0007669"/>
    <property type="project" value="InterPro"/>
</dbReference>
<dbReference type="GO" id="GO:0004566">
    <property type="term" value="F:beta-glucuronidase activity"/>
    <property type="evidence" value="ECO:0007669"/>
    <property type="project" value="TreeGrafter"/>
</dbReference>
<dbReference type="Gene3D" id="3.20.20.80">
    <property type="entry name" value="Glycosidases"/>
    <property type="match status" value="1"/>
</dbReference>
<organism evidence="2 3">
    <name type="scientific">Striga asiatica</name>
    <name type="common">Asiatic witchweed</name>
    <name type="synonym">Buchnera asiatica</name>
    <dbReference type="NCBI Taxonomy" id="4170"/>
    <lineage>
        <taxon>Eukaryota</taxon>
        <taxon>Viridiplantae</taxon>
        <taxon>Streptophyta</taxon>
        <taxon>Embryophyta</taxon>
        <taxon>Tracheophyta</taxon>
        <taxon>Spermatophyta</taxon>
        <taxon>Magnoliopsida</taxon>
        <taxon>eudicotyledons</taxon>
        <taxon>Gunneridae</taxon>
        <taxon>Pentapetalae</taxon>
        <taxon>asterids</taxon>
        <taxon>lamiids</taxon>
        <taxon>Lamiales</taxon>
        <taxon>Orobanchaceae</taxon>
        <taxon>Buchnereae</taxon>
        <taxon>Striga</taxon>
    </lineage>
</organism>
<dbReference type="SUPFAM" id="SSF51445">
    <property type="entry name" value="(Trans)glycosidases"/>
    <property type="match status" value="1"/>
</dbReference>